<dbReference type="InterPro" id="IPR040773">
    <property type="entry name" value="Rpn6_N"/>
</dbReference>
<dbReference type="GeneID" id="90075294"/>
<dbReference type="PANTHER" id="PTHR10678">
    <property type="entry name" value="26S PROTEASOME NON-ATPASE REGULATORY SUBUNIT 11/COP9 SIGNALOSOME COMPLEX SUBUNIT 2"/>
    <property type="match status" value="1"/>
</dbReference>
<dbReference type="SUPFAM" id="SSF48452">
    <property type="entry name" value="TPR-like"/>
    <property type="match status" value="1"/>
</dbReference>
<dbReference type="EMBL" id="BTFZ01000011">
    <property type="protein sequence ID" value="GMM37319.1"/>
    <property type="molecule type" value="Genomic_DNA"/>
</dbReference>
<accession>A0AAV5QS75</accession>
<dbReference type="SMART" id="SM00088">
    <property type="entry name" value="PINT"/>
    <property type="match status" value="1"/>
</dbReference>
<dbReference type="RefSeq" id="XP_064854315.1">
    <property type="nucleotide sequence ID" value="XM_064998243.1"/>
</dbReference>
<organism evidence="4 5">
    <name type="scientific">Saccharomycopsis crataegensis</name>
    <dbReference type="NCBI Taxonomy" id="43959"/>
    <lineage>
        <taxon>Eukaryota</taxon>
        <taxon>Fungi</taxon>
        <taxon>Dikarya</taxon>
        <taxon>Ascomycota</taxon>
        <taxon>Saccharomycotina</taxon>
        <taxon>Saccharomycetes</taxon>
        <taxon>Saccharomycopsidaceae</taxon>
        <taxon>Saccharomycopsis</taxon>
    </lineage>
</organism>
<dbReference type="InterPro" id="IPR011990">
    <property type="entry name" value="TPR-like_helical_dom_sf"/>
</dbReference>
<sequence length="426" mass="48961">MSSQLKEADLAYEADQINKAENLYQVVAFDSKDSTVQDKEASVGKLAAIYVKANKVQDLYELVSKSRDLFSKVSKAKVGKILKDLIDKFSAIPVYGTEVQSLEKKAIDESIEWAITEKKSFLRQSLQLKMASVYYRRKSYPDCLKIINNLLREFKKLDDKSSLIEVQLLESKVYFELRNYAKSKASLTSAKTSANSVYTSSKVQAELDLMSGILHCEDGDYETAFSYFYESFESFNNSNDYESSIKLLKYMILTKIMLDKPDEITQLLNNKSIVNNITKNRKYKSSEFEPMKLISKSYENKSLNEFQQVLIKYNNELSSDLIIKSHFKILYNNLLEQNLLKIIKPYSVVEISYISQQIKLDSKLIESKLSQMILDGVFYGVLDQGNGWLYIYDEPKKDPNYDHGLSLVQEMNTVVDLLYEKASSLN</sequence>
<feature type="domain" description="PCI" evidence="3">
    <location>
        <begin position="220"/>
        <end position="396"/>
    </location>
</feature>
<dbReference type="SUPFAM" id="SSF46785">
    <property type="entry name" value="Winged helix' DNA-binding domain"/>
    <property type="match status" value="1"/>
</dbReference>
<dbReference type="PROSITE" id="PS50250">
    <property type="entry name" value="PCI"/>
    <property type="match status" value="1"/>
</dbReference>
<dbReference type="Pfam" id="PF18055">
    <property type="entry name" value="RPN6_N"/>
    <property type="match status" value="1"/>
</dbReference>
<evidence type="ECO:0000256" key="1">
    <source>
        <dbReference type="ARBA" id="ARBA00007454"/>
    </source>
</evidence>
<dbReference type="SMART" id="SM00753">
    <property type="entry name" value="PAM"/>
    <property type="match status" value="1"/>
</dbReference>
<proteinExistence type="inferred from homology"/>
<reference evidence="4 5" key="1">
    <citation type="journal article" date="2023" name="Elife">
        <title>Identification of key yeast species and microbe-microbe interactions impacting larval growth of Drosophila in the wild.</title>
        <authorList>
            <person name="Mure A."/>
            <person name="Sugiura Y."/>
            <person name="Maeda R."/>
            <person name="Honda K."/>
            <person name="Sakurai N."/>
            <person name="Takahashi Y."/>
            <person name="Watada M."/>
            <person name="Katoh T."/>
            <person name="Gotoh A."/>
            <person name="Gotoh Y."/>
            <person name="Taniguchi I."/>
            <person name="Nakamura K."/>
            <person name="Hayashi T."/>
            <person name="Katayama T."/>
            <person name="Uemura T."/>
            <person name="Hattori Y."/>
        </authorList>
    </citation>
    <scope>NUCLEOTIDE SEQUENCE [LARGE SCALE GENOMIC DNA]</scope>
    <source>
        <strain evidence="4 5">SC-9</strain>
    </source>
</reference>
<comment type="similarity">
    <text evidence="1">Belongs to the proteasome subunit S9 family.</text>
</comment>
<keyword evidence="5" id="KW-1185">Reference proteome</keyword>
<protein>
    <submittedName>
        <fullName evidence="4">Proteasome regulatory particle lid subunit</fullName>
    </submittedName>
</protein>
<evidence type="ECO:0000313" key="5">
    <source>
        <dbReference type="Proteomes" id="UP001360560"/>
    </source>
</evidence>
<dbReference type="Proteomes" id="UP001360560">
    <property type="component" value="Unassembled WGS sequence"/>
</dbReference>
<dbReference type="InterPro" id="IPR036390">
    <property type="entry name" value="WH_DNA-bd_sf"/>
</dbReference>
<dbReference type="InterPro" id="IPR050871">
    <property type="entry name" value="26S_Proteasome/COP9_Components"/>
</dbReference>
<dbReference type="GO" id="GO:0008541">
    <property type="term" value="C:proteasome regulatory particle, lid subcomplex"/>
    <property type="evidence" value="ECO:0007669"/>
    <property type="project" value="UniProtKB-ARBA"/>
</dbReference>
<dbReference type="Gene3D" id="1.25.40.570">
    <property type="match status" value="1"/>
</dbReference>
<dbReference type="Pfam" id="PF18503">
    <property type="entry name" value="RPN6_C_helix"/>
    <property type="match status" value="1"/>
</dbReference>
<name>A0AAV5QS75_9ASCO</name>
<evidence type="ECO:0000259" key="3">
    <source>
        <dbReference type="PROSITE" id="PS50250"/>
    </source>
</evidence>
<evidence type="ECO:0000256" key="2">
    <source>
        <dbReference type="ARBA" id="ARBA00022942"/>
    </source>
</evidence>
<evidence type="ECO:0000313" key="4">
    <source>
        <dbReference type="EMBL" id="GMM37319.1"/>
    </source>
</evidence>
<dbReference type="InterPro" id="IPR040780">
    <property type="entry name" value="Rpn6_C_helix"/>
</dbReference>
<dbReference type="InterPro" id="IPR000717">
    <property type="entry name" value="PCI_dom"/>
</dbReference>
<keyword evidence="2 4" id="KW-0647">Proteasome</keyword>
<dbReference type="Pfam" id="PF01399">
    <property type="entry name" value="PCI"/>
    <property type="match status" value="1"/>
</dbReference>
<gene>
    <name evidence="4" type="ORF">DASC09_046440</name>
</gene>
<dbReference type="AlphaFoldDB" id="A0AAV5QS75"/>
<comment type="caution">
    <text evidence="4">The sequence shown here is derived from an EMBL/GenBank/DDBJ whole genome shotgun (WGS) entry which is preliminary data.</text>
</comment>